<feature type="region of interest" description="Disordered" evidence="1">
    <location>
        <begin position="1"/>
        <end position="36"/>
    </location>
</feature>
<dbReference type="EMBL" id="CAFBOF010000017">
    <property type="protein sequence ID" value="CAB4977750.1"/>
    <property type="molecule type" value="Genomic_DNA"/>
</dbReference>
<accession>A0A6J7M9F5</accession>
<reference evidence="4" key="1">
    <citation type="submission" date="2020-05" db="EMBL/GenBank/DDBJ databases">
        <authorList>
            <person name="Chiriac C."/>
            <person name="Salcher M."/>
            <person name="Ghai R."/>
            <person name="Kavagutti S V."/>
        </authorList>
    </citation>
    <scope>NUCLEOTIDE SEQUENCE</scope>
</reference>
<name>A0A6J7M9F5_9ZZZZ</name>
<evidence type="ECO:0000259" key="2">
    <source>
        <dbReference type="Pfam" id="PF12705"/>
    </source>
</evidence>
<evidence type="ECO:0000313" key="3">
    <source>
        <dbReference type="EMBL" id="CAB4910606.1"/>
    </source>
</evidence>
<proteinExistence type="predicted"/>
<dbReference type="AlphaFoldDB" id="A0A6J7M9F5"/>
<feature type="domain" description="PD-(D/E)XK endonuclease-like" evidence="2">
    <location>
        <begin position="275"/>
        <end position="502"/>
    </location>
</feature>
<dbReference type="InterPro" id="IPR038726">
    <property type="entry name" value="PDDEXK_AddAB-type"/>
</dbReference>
<dbReference type="Gene3D" id="3.90.320.10">
    <property type="match status" value="1"/>
</dbReference>
<dbReference type="Pfam" id="PF12705">
    <property type="entry name" value="PDDEXK_1"/>
    <property type="match status" value="1"/>
</dbReference>
<organism evidence="4">
    <name type="scientific">freshwater metagenome</name>
    <dbReference type="NCBI Taxonomy" id="449393"/>
    <lineage>
        <taxon>unclassified sequences</taxon>
        <taxon>metagenomes</taxon>
        <taxon>ecological metagenomes</taxon>
    </lineage>
</organism>
<dbReference type="InterPro" id="IPR011604">
    <property type="entry name" value="PDDEXK-like_dom_sf"/>
</dbReference>
<dbReference type="EMBL" id="CAFBMM010000056">
    <property type="protein sequence ID" value="CAB4910606.1"/>
    <property type="molecule type" value="Genomic_DNA"/>
</dbReference>
<sequence length="523" mass="58836">MTYSPTDENGGRGISRPTGSSDQPRVTPSLLRDAQTTCPRRLALDFYGEKGSSDPLGRARLRDPFISAVRSAHGQGGPIESKSFRAPDGLEPEEQLVFAHASRWYEVLYSDRIVTNYFHDCEMPTRRKGVRVGGWVDLTFINQDGLKEYRTFDLWRSRSPRDEPLELPAVWLALLRLRPWICGESDQNDGKIRVSWADLITGRRCEQIVNMKTETPELVSKFETSLSEVEARADVNWVEPGIGCSQCRHLGHCPAHSGAITLSATRKDIKPGILRITPTSLETWIRCPRAWRNQVLLSIPASNDSGSPDHGIMVHAVLRFIHDHGSCSDLEHVNEVINAHGGSARLRDEVLRHAERCPVTAESFGHELALARYSPAQPATHAFLATAQLDAVWIHDGILDARDYKTGSRRTLRVADDPRAWVQAWVLGSIAQQKELRLQLRYEHLATEIDEDPEFWELDEEELNATEERLRSEIIKIRETDSWAGVNEPTACRFCRYRSICPDSAAPGEATWLEIQPPASSAQ</sequence>
<evidence type="ECO:0000313" key="4">
    <source>
        <dbReference type="EMBL" id="CAB4977750.1"/>
    </source>
</evidence>
<gene>
    <name evidence="3" type="ORF">UFOPK3605_01080</name>
    <name evidence="4" type="ORF">UFOPK3897_00916</name>
</gene>
<protein>
    <submittedName>
        <fullName evidence="4">Unannotated protein</fullName>
    </submittedName>
</protein>
<evidence type="ECO:0000256" key="1">
    <source>
        <dbReference type="SAM" id="MobiDB-lite"/>
    </source>
</evidence>
<feature type="compositionally biased region" description="Polar residues" evidence="1">
    <location>
        <begin position="17"/>
        <end position="26"/>
    </location>
</feature>